<reference evidence="1 2" key="1">
    <citation type="submission" date="2016-08" db="EMBL/GenBank/DDBJ databases">
        <title>Genomes of anaerobic fungi encode conserved fungal cellulosomes for biomass hydrolysis.</title>
        <authorList>
            <consortium name="DOE Joint Genome Institute"/>
            <person name="Haitjema C.H."/>
            <person name="Gilmore S.P."/>
            <person name="Henske J.K."/>
            <person name="Solomon K.V."/>
            <person name="De Groot R."/>
            <person name="Kuo A."/>
            <person name="Mondo S.J."/>
            <person name="Salamov A.A."/>
            <person name="Labutti K."/>
            <person name="Zhao Z."/>
            <person name="Chiniquy J."/>
            <person name="Barry K."/>
            <person name="Brewer H.M."/>
            <person name="Purvine S.O."/>
            <person name="Wright A.T."/>
            <person name="Boxma B."/>
            <person name="Van Alen T."/>
            <person name="Hackstein J.H."/>
            <person name="Baker S.E."/>
            <person name="Grigoriev I.V."/>
            <person name="O'Malley M.A."/>
        </authorList>
    </citation>
    <scope>NUCLEOTIDE SEQUENCE [LARGE SCALE GENOMIC DNA]</scope>
    <source>
        <strain evidence="2">finn</strain>
    </source>
</reference>
<reference evidence="1 2" key="2">
    <citation type="submission" date="2016-08" db="EMBL/GenBank/DDBJ databases">
        <title>Pervasive Adenine N6-methylation of Active Genes in Fungi.</title>
        <authorList>
            <consortium name="DOE Joint Genome Institute"/>
            <person name="Mondo S.J."/>
            <person name="Dannebaum R.O."/>
            <person name="Kuo R.C."/>
            <person name="Labutti K."/>
            <person name="Haridas S."/>
            <person name="Kuo A."/>
            <person name="Salamov A."/>
            <person name="Ahrendt S.R."/>
            <person name="Lipzen A."/>
            <person name="Sullivan W."/>
            <person name="Andreopoulos W.B."/>
            <person name="Clum A."/>
            <person name="Lindquist E."/>
            <person name="Daum C."/>
            <person name="Ramamoorthy G.K."/>
            <person name="Gryganskyi A."/>
            <person name="Culley D."/>
            <person name="Magnuson J.K."/>
            <person name="James T.Y."/>
            <person name="O'Malley M.A."/>
            <person name="Stajich J.E."/>
            <person name="Spatafora J.W."/>
            <person name="Visel A."/>
            <person name="Grigoriev I.V."/>
        </authorList>
    </citation>
    <scope>NUCLEOTIDE SEQUENCE [LARGE SCALE GENOMIC DNA]</scope>
    <source>
        <strain evidence="2">finn</strain>
    </source>
</reference>
<organism evidence="1 2">
    <name type="scientific">Piromyces finnis</name>
    <dbReference type="NCBI Taxonomy" id="1754191"/>
    <lineage>
        <taxon>Eukaryota</taxon>
        <taxon>Fungi</taxon>
        <taxon>Fungi incertae sedis</taxon>
        <taxon>Chytridiomycota</taxon>
        <taxon>Chytridiomycota incertae sedis</taxon>
        <taxon>Neocallimastigomycetes</taxon>
        <taxon>Neocallimastigales</taxon>
        <taxon>Neocallimastigaceae</taxon>
        <taxon>Piromyces</taxon>
    </lineage>
</organism>
<gene>
    <name evidence="1" type="ORF">BCR36DRAFT_451706</name>
</gene>
<comment type="caution">
    <text evidence="1">The sequence shown here is derived from an EMBL/GenBank/DDBJ whole genome shotgun (WGS) entry which is preliminary data.</text>
</comment>
<keyword evidence="2" id="KW-1185">Reference proteome</keyword>
<dbReference type="Proteomes" id="UP000193719">
    <property type="component" value="Unassembled WGS sequence"/>
</dbReference>
<evidence type="ECO:0000313" key="2">
    <source>
        <dbReference type="Proteomes" id="UP000193719"/>
    </source>
</evidence>
<evidence type="ECO:0000313" key="1">
    <source>
        <dbReference type="EMBL" id="ORX48717.1"/>
    </source>
</evidence>
<accession>A0A1Y1V767</accession>
<name>A0A1Y1V767_9FUNG</name>
<sequence length="100" mass="12307">MNSINYENFKVELKNNDVYNKSNYYEYTEEESDFIYKRNSNQFKIINEYQYIFLRTKFVYFCGDKVLFFKYNITTESKLRFDKKTGYLTLDNLNVLDLED</sequence>
<dbReference type="AlphaFoldDB" id="A0A1Y1V767"/>
<proteinExistence type="predicted"/>
<dbReference type="OrthoDB" id="10495608at2759"/>
<dbReference type="EMBL" id="MCFH01000026">
    <property type="protein sequence ID" value="ORX48717.1"/>
    <property type="molecule type" value="Genomic_DNA"/>
</dbReference>
<protein>
    <submittedName>
        <fullName evidence="1">Uncharacterized protein</fullName>
    </submittedName>
</protein>